<dbReference type="AlphaFoldDB" id="X1A1J8"/>
<dbReference type="SMART" id="SM00729">
    <property type="entry name" value="Elp3"/>
    <property type="match status" value="1"/>
</dbReference>
<dbReference type="PANTHER" id="PTHR43409">
    <property type="entry name" value="ANAEROBIC MAGNESIUM-PROTOPORPHYRIN IX MONOMETHYL ESTER CYCLASE-RELATED"/>
    <property type="match status" value="1"/>
</dbReference>
<keyword evidence="3" id="KW-0479">Metal-binding</keyword>
<dbReference type="GO" id="GO:0051539">
    <property type="term" value="F:4 iron, 4 sulfur cluster binding"/>
    <property type="evidence" value="ECO:0007669"/>
    <property type="project" value="UniProtKB-KW"/>
</dbReference>
<dbReference type="Pfam" id="PF04055">
    <property type="entry name" value="Radical_SAM"/>
    <property type="match status" value="1"/>
</dbReference>
<dbReference type="GO" id="GO:0031419">
    <property type="term" value="F:cobalamin binding"/>
    <property type="evidence" value="ECO:0007669"/>
    <property type="project" value="InterPro"/>
</dbReference>
<dbReference type="SUPFAM" id="SSF102114">
    <property type="entry name" value="Radical SAM enzymes"/>
    <property type="match status" value="1"/>
</dbReference>
<evidence type="ECO:0000313" key="8">
    <source>
        <dbReference type="EMBL" id="GAG66643.1"/>
    </source>
</evidence>
<evidence type="ECO:0000256" key="4">
    <source>
        <dbReference type="ARBA" id="ARBA00023004"/>
    </source>
</evidence>
<feature type="non-terminal residue" evidence="8">
    <location>
        <position position="349"/>
    </location>
</feature>
<dbReference type="InterPro" id="IPR023404">
    <property type="entry name" value="rSAM_horseshoe"/>
</dbReference>
<dbReference type="Gene3D" id="3.40.50.280">
    <property type="entry name" value="Cobalamin-binding domain"/>
    <property type="match status" value="1"/>
</dbReference>
<dbReference type="InterPro" id="IPR006638">
    <property type="entry name" value="Elp3/MiaA/NifB-like_rSAM"/>
</dbReference>
<keyword evidence="2" id="KW-0949">S-adenosyl-L-methionine</keyword>
<dbReference type="InterPro" id="IPR058240">
    <property type="entry name" value="rSAM_sf"/>
</dbReference>
<evidence type="ECO:0000256" key="5">
    <source>
        <dbReference type="ARBA" id="ARBA00023014"/>
    </source>
</evidence>
<evidence type="ECO:0000256" key="3">
    <source>
        <dbReference type="ARBA" id="ARBA00022723"/>
    </source>
</evidence>
<dbReference type="GO" id="GO:0046872">
    <property type="term" value="F:metal ion binding"/>
    <property type="evidence" value="ECO:0007669"/>
    <property type="project" value="UniProtKB-KW"/>
</dbReference>
<dbReference type="SFLD" id="SFLDS00029">
    <property type="entry name" value="Radical_SAM"/>
    <property type="match status" value="1"/>
</dbReference>
<reference evidence="8" key="1">
    <citation type="journal article" date="2014" name="Front. Microbiol.">
        <title>High frequency of phylogenetically diverse reductive dehalogenase-homologous genes in deep subseafloor sedimentary metagenomes.</title>
        <authorList>
            <person name="Kawai M."/>
            <person name="Futagami T."/>
            <person name="Toyoda A."/>
            <person name="Takaki Y."/>
            <person name="Nishi S."/>
            <person name="Hori S."/>
            <person name="Arai W."/>
            <person name="Tsubouchi T."/>
            <person name="Morono Y."/>
            <person name="Uchiyama I."/>
            <person name="Ito T."/>
            <person name="Fujiyama A."/>
            <person name="Inagaki F."/>
            <person name="Takami H."/>
        </authorList>
    </citation>
    <scope>NUCLEOTIDE SEQUENCE</scope>
    <source>
        <strain evidence="8">Expedition CK06-06</strain>
    </source>
</reference>
<dbReference type="PANTHER" id="PTHR43409:SF16">
    <property type="entry name" value="SLR0320 PROTEIN"/>
    <property type="match status" value="1"/>
</dbReference>
<feature type="domain" description="B12-binding" evidence="6">
    <location>
        <begin position="7"/>
        <end position="140"/>
    </location>
</feature>
<name>X1A1J8_9ZZZZ</name>
<evidence type="ECO:0000256" key="2">
    <source>
        <dbReference type="ARBA" id="ARBA00022691"/>
    </source>
</evidence>
<dbReference type="PROSITE" id="PS51332">
    <property type="entry name" value="B12_BINDING"/>
    <property type="match status" value="1"/>
</dbReference>
<dbReference type="InterPro" id="IPR006158">
    <property type="entry name" value="Cobalamin-bd"/>
</dbReference>
<dbReference type="SFLD" id="SFLDG01123">
    <property type="entry name" value="methyltransferase_(Class_B)"/>
    <property type="match status" value="1"/>
</dbReference>
<accession>X1A1J8</accession>
<dbReference type="CDD" id="cd01335">
    <property type="entry name" value="Radical_SAM"/>
    <property type="match status" value="1"/>
</dbReference>
<evidence type="ECO:0000256" key="1">
    <source>
        <dbReference type="ARBA" id="ARBA00001966"/>
    </source>
</evidence>
<dbReference type="InterPro" id="IPR007197">
    <property type="entry name" value="rSAM"/>
</dbReference>
<proteinExistence type="predicted"/>
<keyword evidence="4" id="KW-0408">Iron</keyword>
<evidence type="ECO:0000259" key="6">
    <source>
        <dbReference type="PROSITE" id="PS51332"/>
    </source>
</evidence>
<keyword evidence="5" id="KW-0411">Iron-sulfur</keyword>
<dbReference type="EMBL" id="BART01007973">
    <property type="protein sequence ID" value="GAG66643.1"/>
    <property type="molecule type" value="Genomic_DNA"/>
</dbReference>
<comment type="cofactor">
    <cofactor evidence="1">
        <name>[4Fe-4S] cluster</name>
        <dbReference type="ChEBI" id="CHEBI:49883"/>
    </cofactor>
</comment>
<organism evidence="8">
    <name type="scientific">marine sediment metagenome</name>
    <dbReference type="NCBI Taxonomy" id="412755"/>
    <lineage>
        <taxon>unclassified sequences</taxon>
        <taxon>metagenomes</taxon>
        <taxon>ecological metagenomes</taxon>
    </lineage>
</organism>
<dbReference type="PROSITE" id="PS51918">
    <property type="entry name" value="RADICAL_SAM"/>
    <property type="match status" value="1"/>
</dbReference>
<dbReference type="GO" id="GO:0003824">
    <property type="term" value="F:catalytic activity"/>
    <property type="evidence" value="ECO:0007669"/>
    <property type="project" value="InterPro"/>
</dbReference>
<dbReference type="InterPro" id="IPR051198">
    <property type="entry name" value="BchE-like"/>
</dbReference>
<comment type="caution">
    <text evidence="8">The sequence shown here is derived from an EMBL/GenBank/DDBJ whole genome shotgun (WGS) entry which is preliminary data.</text>
</comment>
<dbReference type="InterPro" id="IPR034466">
    <property type="entry name" value="Methyltransferase_Class_B"/>
</dbReference>
<protein>
    <submittedName>
        <fullName evidence="8">Uncharacterized protein</fullName>
    </submittedName>
</protein>
<dbReference type="Gene3D" id="3.80.30.20">
    <property type="entry name" value="tm_1862 like domain"/>
    <property type="match status" value="1"/>
</dbReference>
<evidence type="ECO:0000259" key="7">
    <source>
        <dbReference type="PROSITE" id="PS51918"/>
    </source>
</evidence>
<sequence>MKIQLIHPPHPTATDDKLDAPLGLLYVAASLEKHGHEVLVTDLCGYKNPMDWRSGVKFGCDIYGISSYVCTMDLSAEIGRMCLEKNPDAWIVGGGANLTGFVETGQWEHIPDIYNSIIVGAGELAILDLIEDLGNGGKPDLTYEHPLSRDLDEYPNPDYELLDNSDIREYHRTIGGDHSISILTSRGCPYRCNFCGLQKQSRTVRYRSPEAVAREIQDIIDRYGIRAFNFQDDTFIIDKKRVRKLMDLIGPMGITFRCLGRAGLDTYEDYVLMKEAGCQSVAWGIESGSQKMLDRMNKQVTVKQNYEVIEWAKKAGVLDRIFLIVGFPGETRETLEETKQFIINSDPSQ</sequence>
<dbReference type="GO" id="GO:0005829">
    <property type="term" value="C:cytosol"/>
    <property type="evidence" value="ECO:0007669"/>
    <property type="project" value="TreeGrafter"/>
</dbReference>
<dbReference type="SFLD" id="SFLDG01082">
    <property type="entry name" value="B12-binding_domain_containing"/>
    <property type="match status" value="1"/>
</dbReference>
<feature type="domain" description="Radical SAM core" evidence="7">
    <location>
        <begin position="174"/>
        <end position="349"/>
    </location>
</feature>
<gene>
    <name evidence="8" type="ORF">S01H4_18028</name>
</gene>